<name>A0A917VIW7_9ACTN</name>
<feature type="transmembrane region" description="Helical" evidence="2">
    <location>
        <begin position="188"/>
        <end position="208"/>
    </location>
</feature>
<feature type="transmembrane region" description="Helical" evidence="2">
    <location>
        <begin position="52"/>
        <end position="74"/>
    </location>
</feature>
<dbReference type="PANTHER" id="PTHR36844:SF1">
    <property type="entry name" value="PROTEASE PRSW"/>
    <property type="match status" value="1"/>
</dbReference>
<evidence type="ECO:0000313" key="4">
    <source>
        <dbReference type="Proteomes" id="UP000645217"/>
    </source>
</evidence>
<accession>A0A917VIW7</accession>
<gene>
    <name evidence="3" type="ORF">GCM10007964_28780</name>
</gene>
<dbReference type="Pfam" id="PF13367">
    <property type="entry name" value="PrsW-protease"/>
    <property type="match status" value="1"/>
</dbReference>
<dbReference type="AlphaFoldDB" id="A0A917VIW7"/>
<organism evidence="3 4">
    <name type="scientific">Sphaerisporangium melleum</name>
    <dbReference type="NCBI Taxonomy" id="321316"/>
    <lineage>
        <taxon>Bacteria</taxon>
        <taxon>Bacillati</taxon>
        <taxon>Actinomycetota</taxon>
        <taxon>Actinomycetes</taxon>
        <taxon>Streptosporangiales</taxon>
        <taxon>Streptosporangiaceae</taxon>
        <taxon>Sphaerisporangium</taxon>
    </lineage>
</organism>
<evidence type="ECO:0000256" key="1">
    <source>
        <dbReference type="SAM" id="MobiDB-lite"/>
    </source>
</evidence>
<comment type="caution">
    <text evidence="3">The sequence shown here is derived from an EMBL/GenBank/DDBJ whole genome shotgun (WGS) entry which is preliminary data.</text>
</comment>
<keyword evidence="2" id="KW-0472">Membrane</keyword>
<feature type="transmembrane region" description="Helical" evidence="2">
    <location>
        <begin position="113"/>
        <end position="132"/>
    </location>
</feature>
<reference evidence="3" key="1">
    <citation type="journal article" date="2014" name="Int. J. Syst. Evol. Microbiol.">
        <title>Complete genome sequence of Corynebacterium casei LMG S-19264T (=DSM 44701T), isolated from a smear-ripened cheese.</title>
        <authorList>
            <consortium name="US DOE Joint Genome Institute (JGI-PGF)"/>
            <person name="Walter F."/>
            <person name="Albersmeier A."/>
            <person name="Kalinowski J."/>
            <person name="Ruckert C."/>
        </authorList>
    </citation>
    <scope>NUCLEOTIDE SEQUENCE</scope>
    <source>
        <strain evidence="3">JCM 13064</strain>
    </source>
</reference>
<keyword evidence="4" id="KW-1185">Reference proteome</keyword>
<feature type="compositionally biased region" description="Pro residues" evidence="1">
    <location>
        <begin position="437"/>
        <end position="453"/>
    </location>
</feature>
<feature type="transmembrane region" description="Helical" evidence="2">
    <location>
        <begin position="283"/>
        <end position="305"/>
    </location>
</feature>
<feature type="transmembrane region" description="Helical" evidence="2">
    <location>
        <begin position="152"/>
        <end position="176"/>
    </location>
</feature>
<dbReference type="EMBL" id="BMNT01000014">
    <property type="protein sequence ID" value="GGK84617.1"/>
    <property type="molecule type" value="Genomic_DNA"/>
</dbReference>
<feature type="transmembrane region" description="Helical" evidence="2">
    <location>
        <begin position="228"/>
        <end position="247"/>
    </location>
</feature>
<protein>
    <recommendedName>
        <fullName evidence="5">Integral membrane protein</fullName>
    </recommendedName>
</protein>
<feature type="compositionally biased region" description="Low complexity" evidence="1">
    <location>
        <begin position="417"/>
        <end position="428"/>
    </location>
</feature>
<evidence type="ECO:0000256" key="2">
    <source>
        <dbReference type="SAM" id="Phobius"/>
    </source>
</evidence>
<feature type="transmembrane region" description="Helical" evidence="2">
    <location>
        <begin position="317"/>
        <end position="336"/>
    </location>
</feature>
<keyword evidence="2" id="KW-0812">Transmembrane</keyword>
<proteinExistence type="predicted"/>
<evidence type="ECO:0000313" key="3">
    <source>
        <dbReference type="EMBL" id="GGK84617.1"/>
    </source>
</evidence>
<sequence length="469" mass="49824">MTGAGGAAVADARTAGGVRAAGAERTGRARSITLALMPNRDPRWVLGERPSVGLIIGLVVAGLCALVSLSFDVFNGEPVQFFIALALALAPVPVLLAGLLGLDRMEPEPRKDLAFAFMWGAGVAVLVAGLLNSLNLRYVSTALHDAAQARNLVATFGAPVVEETMKGLVLLGLLRWRRQELDGPTDGIIYAGMVGLGFAMSENVSYYIMAQDQHGFQGLAVTVVLRGILSPFAHPLFTSMIGIAVAYTAQRRGPVRGGVVLLGWAGAVLLHGIWNGFTSYAGLLGLALAYLLLMILFFVELSVIVRDRKRIVGLIQFYLPAYGGLGLVTNVDVFMLTSLKGRRQARQWAKAYGGQAGLYAMRDYQVAATELGLLHERVARGVIDRETFESHREALLACMSAAKAAFPAPERHQAAIAGGAAPPGYAPGHDTWHSASPYPPRDGFPRDPFPVDPGGPERRQGPPGSPGAR</sequence>
<keyword evidence="2" id="KW-1133">Transmembrane helix</keyword>
<feature type="transmembrane region" description="Helical" evidence="2">
    <location>
        <begin position="80"/>
        <end position="101"/>
    </location>
</feature>
<dbReference type="InterPro" id="IPR026898">
    <property type="entry name" value="PrsW"/>
</dbReference>
<feature type="region of interest" description="Disordered" evidence="1">
    <location>
        <begin position="417"/>
        <end position="469"/>
    </location>
</feature>
<dbReference type="Proteomes" id="UP000645217">
    <property type="component" value="Unassembled WGS sequence"/>
</dbReference>
<feature type="transmembrane region" description="Helical" evidence="2">
    <location>
        <begin position="259"/>
        <end position="277"/>
    </location>
</feature>
<dbReference type="PANTHER" id="PTHR36844">
    <property type="entry name" value="PROTEASE PRSW"/>
    <property type="match status" value="1"/>
</dbReference>
<dbReference type="GO" id="GO:0008233">
    <property type="term" value="F:peptidase activity"/>
    <property type="evidence" value="ECO:0007669"/>
    <property type="project" value="InterPro"/>
</dbReference>
<evidence type="ECO:0008006" key="5">
    <source>
        <dbReference type="Google" id="ProtNLM"/>
    </source>
</evidence>
<reference evidence="3" key="2">
    <citation type="submission" date="2020-09" db="EMBL/GenBank/DDBJ databases">
        <authorList>
            <person name="Sun Q."/>
            <person name="Ohkuma M."/>
        </authorList>
    </citation>
    <scope>NUCLEOTIDE SEQUENCE</scope>
    <source>
        <strain evidence="3">JCM 13064</strain>
    </source>
</reference>